<evidence type="ECO:0000313" key="3">
    <source>
        <dbReference type="Proteomes" id="UP000050668"/>
    </source>
</evidence>
<keyword evidence="3" id="KW-1185">Reference proteome</keyword>
<comment type="similarity">
    <text evidence="1">Belongs to the DegT/DnrJ/EryC1 family.</text>
</comment>
<dbReference type="Pfam" id="PF01041">
    <property type="entry name" value="DegT_DnrJ_EryC1"/>
    <property type="match status" value="1"/>
</dbReference>
<dbReference type="PANTHER" id="PTHR30244:SF34">
    <property type="entry name" value="DTDP-4-AMINO-4,6-DIDEOXYGALACTOSE TRANSAMINASE"/>
    <property type="match status" value="1"/>
</dbReference>
<dbReference type="Gene3D" id="3.40.640.10">
    <property type="entry name" value="Type I PLP-dependent aspartate aminotransferase-like (Major domain)"/>
    <property type="match status" value="1"/>
</dbReference>
<reference evidence="3" key="1">
    <citation type="submission" date="2015-07" db="EMBL/GenBank/DDBJ databases">
        <title>Fjat-14205 dsm 2895.</title>
        <authorList>
            <person name="Liu B."/>
            <person name="Wang J."/>
            <person name="Zhu Y."/>
            <person name="Liu G."/>
            <person name="Chen Q."/>
            <person name="Chen Z."/>
            <person name="Lan J."/>
            <person name="Che J."/>
            <person name="Ge C."/>
            <person name="Shi H."/>
            <person name="Pan Z."/>
            <person name="Liu X."/>
        </authorList>
    </citation>
    <scope>NUCLEOTIDE SEQUENCE [LARGE SCALE GENOMIC DNA]</scope>
    <source>
        <strain evidence="3">DSM 25560</strain>
    </source>
</reference>
<name>A0ABR5K636_9BACI</name>
<dbReference type="EMBL" id="LGRV01000001">
    <property type="protein sequence ID" value="KOS71716.1"/>
    <property type="molecule type" value="Genomic_DNA"/>
</dbReference>
<comment type="caution">
    <text evidence="2">The sequence shown here is derived from an EMBL/GenBank/DDBJ whole genome shotgun (WGS) entry which is preliminary data.</text>
</comment>
<dbReference type="InterPro" id="IPR015424">
    <property type="entry name" value="PyrdxlP-dep_Trfase"/>
</dbReference>
<sequence length="321" mass="35511">MALQVIQSGWVAQGKAVERFENEFCDFLGLPYGSAVAVSSGTAALYLALLALDAKGKNIAFPAYSCSALRNATALAGGNPLLVDSMLDSPNMDIYTIDNNANIAIIPHMYGLPQDFTKHNFKISVIEDCAQSLGARVAQTLVGLQGNIGIFSFYATKLMTTGGQGGMIVSRDASIINELKDYRLFDRRFDAKVRFNFQMTDLQAAIGSAQLQQFPNFLKRRADIFQQYQEANFPLLDVGQDIQPVRFRAILRTTKQNEIITALHQDNISAVIPLQDLELLGPKEVYPNAYAWTKNTVSLPIYPSLKDEDVKRIIHIVKNVL</sequence>
<evidence type="ECO:0000313" key="2">
    <source>
        <dbReference type="EMBL" id="KOS71716.1"/>
    </source>
</evidence>
<gene>
    <name evidence="2" type="ORF">AEA09_01655</name>
</gene>
<keyword evidence="1" id="KW-0663">Pyridoxal phosphate</keyword>
<dbReference type="InterPro" id="IPR000653">
    <property type="entry name" value="DegT/StrS_aminotransferase"/>
</dbReference>
<dbReference type="InterPro" id="IPR015421">
    <property type="entry name" value="PyrdxlP-dep_Trfase_major"/>
</dbReference>
<dbReference type="SUPFAM" id="SSF53383">
    <property type="entry name" value="PLP-dependent transferases"/>
    <property type="match status" value="1"/>
</dbReference>
<dbReference type="PANTHER" id="PTHR30244">
    <property type="entry name" value="TRANSAMINASE"/>
    <property type="match status" value="1"/>
</dbReference>
<dbReference type="Proteomes" id="UP000050668">
    <property type="component" value="Unassembled WGS sequence"/>
</dbReference>
<evidence type="ECO:0008006" key="4">
    <source>
        <dbReference type="Google" id="ProtNLM"/>
    </source>
</evidence>
<proteinExistence type="inferred from homology"/>
<accession>A0ABR5K636</accession>
<evidence type="ECO:0000256" key="1">
    <source>
        <dbReference type="RuleBase" id="RU004508"/>
    </source>
</evidence>
<dbReference type="PIRSF" id="PIRSF000390">
    <property type="entry name" value="PLP_StrS"/>
    <property type="match status" value="1"/>
</dbReference>
<protein>
    <recommendedName>
        <fullName evidence="4">Aminotransferase DegT</fullName>
    </recommendedName>
</protein>
<organism evidence="2 3">
    <name type="scientific">Lysinibacillus contaminans</name>
    <dbReference type="NCBI Taxonomy" id="1293441"/>
    <lineage>
        <taxon>Bacteria</taxon>
        <taxon>Bacillati</taxon>
        <taxon>Bacillota</taxon>
        <taxon>Bacilli</taxon>
        <taxon>Bacillales</taxon>
        <taxon>Bacillaceae</taxon>
        <taxon>Lysinibacillus</taxon>
    </lineage>
</organism>